<reference evidence="2" key="1">
    <citation type="journal article" date="2014" name="Int. J. Syst. Evol. Microbiol.">
        <title>Complete genome sequence of Corynebacterium casei LMG S-19264T (=DSM 44701T), isolated from a smear-ripened cheese.</title>
        <authorList>
            <consortium name="US DOE Joint Genome Institute (JGI-PGF)"/>
            <person name="Walter F."/>
            <person name="Albersmeier A."/>
            <person name="Kalinowski J."/>
            <person name="Ruckert C."/>
        </authorList>
    </citation>
    <scope>NUCLEOTIDE SEQUENCE</scope>
    <source>
        <strain evidence="2">CGMCC 1.12698</strain>
    </source>
</reference>
<reference evidence="2" key="2">
    <citation type="submission" date="2020-09" db="EMBL/GenBank/DDBJ databases">
        <authorList>
            <person name="Sun Q."/>
            <person name="Zhou Y."/>
        </authorList>
    </citation>
    <scope>NUCLEOTIDE SEQUENCE</scope>
    <source>
        <strain evidence="2">CGMCC 1.12698</strain>
    </source>
</reference>
<keyword evidence="3" id="KW-1185">Reference proteome</keyword>
<dbReference type="PANTHER" id="PTHR45856">
    <property type="entry name" value="ALPHA/BETA-HYDROLASES SUPERFAMILY PROTEIN"/>
    <property type="match status" value="1"/>
</dbReference>
<dbReference type="Proteomes" id="UP000605259">
    <property type="component" value="Unassembled WGS sequence"/>
</dbReference>
<dbReference type="PANTHER" id="PTHR45856:SF24">
    <property type="entry name" value="FUNGAL LIPASE-LIKE DOMAIN-CONTAINING PROTEIN"/>
    <property type="match status" value="1"/>
</dbReference>
<dbReference type="Gene3D" id="3.40.50.1820">
    <property type="entry name" value="alpha/beta hydrolase"/>
    <property type="match status" value="1"/>
</dbReference>
<evidence type="ECO:0000313" key="2">
    <source>
        <dbReference type="EMBL" id="GGE78132.1"/>
    </source>
</evidence>
<protein>
    <submittedName>
        <fullName evidence="2">Lipase</fullName>
    </submittedName>
</protein>
<evidence type="ECO:0000259" key="1">
    <source>
        <dbReference type="Pfam" id="PF01764"/>
    </source>
</evidence>
<sequence>MSFRNEVNWPLASLLVDCCVETYEQYKQKGIFYAPDPFTIVKGFQATSFNDTTWFGFILESPQYILVAFRGTKTDDEWITDFSINQRSFPYVPDSGKVHGGFLSIYESCRTTIMDTLHVLPKKTLLTTGHSLGGALSILFSLDVAHNLALPGIIHYNFGAPKIGDKTFKTRFDQLVPISFRFVNLHDFVPLLPPNDLLKKKRDYHHVKQFFSFSTNKGKIMKNHRIYTYRDAVRKLLQQNMKKETIDT</sequence>
<dbReference type="AlphaFoldDB" id="A0A917AW89"/>
<dbReference type="InterPro" id="IPR002921">
    <property type="entry name" value="Fungal_lipase-type"/>
</dbReference>
<dbReference type="CDD" id="cd00519">
    <property type="entry name" value="Lipase_3"/>
    <property type="match status" value="1"/>
</dbReference>
<proteinExistence type="predicted"/>
<gene>
    <name evidence="2" type="ORF">GCM10007140_29730</name>
</gene>
<dbReference type="GO" id="GO:0006629">
    <property type="term" value="P:lipid metabolic process"/>
    <property type="evidence" value="ECO:0007669"/>
    <property type="project" value="InterPro"/>
</dbReference>
<dbReference type="RefSeq" id="WP_188389250.1">
    <property type="nucleotide sequence ID" value="NZ_BMFK01000002.1"/>
</dbReference>
<dbReference type="EMBL" id="BMFK01000002">
    <property type="protein sequence ID" value="GGE78132.1"/>
    <property type="molecule type" value="Genomic_DNA"/>
</dbReference>
<dbReference type="Pfam" id="PF01764">
    <property type="entry name" value="Lipase_3"/>
    <property type="match status" value="1"/>
</dbReference>
<organism evidence="2 3">
    <name type="scientific">Priestia taiwanensis</name>
    <dbReference type="NCBI Taxonomy" id="1347902"/>
    <lineage>
        <taxon>Bacteria</taxon>
        <taxon>Bacillati</taxon>
        <taxon>Bacillota</taxon>
        <taxon>Bacilli</taxon>
        <taxon>Bacillales</taxon>
        <taxon>Bacillaceae</taxon>
        <taxon>Priestia</taxon>
    </lineage>
</organism>
<dbReference type="SUPFAM" id="SSF53474">
    <property type="entry name" value="alpha/beta-Hydrolases"/>
    <property type="match status" value="1"/>
</dbReference>
<feature type="domain" description="Fungal lipase-type" evidence="1">
    <location>
        <begin position="67"/>
        <end position="195"/>
    </location>
</feature>
<name>A0A917AW89_9BACI</name>
<comment type="caution">
    <text evidence="2">The sequence shown here is derived from an EMBL/GenBank/DDBJ whole genome shotgun (WGS) entry which is preliminary data.</text>
</comment>
<dbReference type="InterPro" id="IPR029058">
    <property type="entry name" value="AB_hydrolase_fold"/>
</dbReference>
<accession>A0A917AW89</accession>
<dbReference type="InterPro" id="IPR051218">
    <property type="entry name" value="Sec_MonoDiacylglyc_Lipase"/>
</dbReference>
<evidence type="ECO:0000313" key="3">
    <source>
        <dbReference type="Proteomes" id="UP000605259"/>
    </source>
</evidence>